<proteinExistence type="inferred from homology"/>
<reference evidence="9" key="1">
    <citation type="submission" date="2021-04" db="EMBL/GenBank/DDBJ databases">
        <title>Phycicoccus avicenniae sp. nov., a novel endophytic actinomycetes isolated from branch of Avicennia mariana.</title>
        <authorList>
            <person name="Tuo L."/>
        </authorList>
    </citation>
    <scope>NUCLEOTIDE SEQUENCE</scope>
    <source>
        <strain evidence="9">BSK3Z-2</strain>
    </source>
</reference>
<keyword evidence="4 7" id="KW-0812">Transmembrane</keyword>
<evidence type="ECO:0000313" key="9">
    <source>
        <dbReference type="EMBL" id="MBR7741832.1"/>
    </source>
</evidence>
<comment type="similarity">
    <text evidence="7">Belongs to the binding-protein-dependent transport system permease family.</text>
</comment>
<feature type="transmembrane region" description="Helical" evidence="7">
    <location>
        <begin position="21"/>
        <end position="40"/>
    </location>
</feature>
<dbReference type="GO" id="GO:0005886">
    <property type="term" value="C:plasma membrane"/>
    <property type="evidence" value="ECO:0007669"/>
    <property type="project" value="UniProtKB-SubCell"/>
</dbReference>
<evidence type="ECO:0000256" key="4">
    <source>
        <dbReference type="ARBA" id="ARBA00022692"/>
    </source>
</evidence>
<evidence type="ECO:0000256" key="2">
    <source>
        <dbReference type="ARBA" id="ARBA00022448"/>
    </source>
</evidence>
<evidence type="ECO:0000313" key="10">
    <source>
        <dbReference type="Proteomes" id="UP000677016"/>
    </source>
</evidence>
<protein>
    <submittedName>
        <fullName evidence="9">Carbohydrate ABC transporter permease</fullName>
    </submittedName>
</protein>
<feature type="transmembrane region" description="Helical" evidence="7">
    <location>
        <begin position="153"/>
        <end position="171"/>
    </location>
</feature>
<keyword evidence="3" id="KW-1003">Cell membrane</keyword>
<evidence type="ECO:0000256" key="7">
    <source>
        <dbReference type="RuleBase" id="RU363032"/>
    </source>
</evidence>
<keyword evidence="5 7" id="KW-1133">Transmembrane helix</keyword>
<dbReference type="SUPFAM" id="SSF161098">
    <property type="entry name" value="MetI-like"/>
    <property type="match status" value="1"/>
</dbReference>
<dbReference type="PANTHER" id="PTHR43744:SF12">
    <property type="entry name" value="ABC TRANSPORTER PERMEASE PROTEIN MG189-RELATED"/>
    <property type="match status" value="1"/>
</dbReference>
<dbReference type="EMBL" id="JAGSNF010000001">
    <property type="protein sequence ID" value="MBR7741832.1"/>
    <property type="molecule type" value="Genomic_DNA"/>
</dbReference>
<dbReference type="InterPro" id="IPR000515">
    <property type="entry name" value="MetI-like"/>
</dbReference>
<evidence type="ECO:0000259" key="8">
    <source>
        <dbReference type="PROSITE" id="PS50928"/>
    </source>
</evidence>
<organism evidence="9 10">
    <name type="scientific">Phycicoccus avicenniae</name>
    <dbReference type="NCBI Taxonomy" id="2828860"/>
    <lineage>
        <taxon>Bacteria</taxon>
        <taxon>Bacillati</taxon>
        <taxon>Actinomycetota</taxon>
        <taxon>Actinomycetes</taxon>
        <taxon>Micrococcales</taxon>
        <taxon>Intrasporangiaceae</taxon>
        <taxon>Phycicoccus</taxon>
    </lineage>
</organism>
<dbReference type="PANTHER" id="PTHR43744">
    <property type="entry name" value="ABC TRANSPORTER PERMEASE PROTEIN MG189-RELATED-RELATED"/>
    <property type="match status" value="1"/>
</dbReference>
<feature type="transmembrane region" description="Helical" evidence="7">
    <location>
        <begin position="250"/>
        <end position="271"/>
    </location>
</feature>
<keyword evidence="6 7" id="KW-0472">Membrane</keyword>
<feature type="transmembrane region" description="Helical" evidence="7">
    <location>
        <begin position="117"/>
        <end position="141"/>
    </location>
</feature>
<dbReference type="InterPro" id="IPR035906">
    <property type="entry name" value="MetI-like_sf"/>
</dbReference>
<name>A0A941HYH0_9MICO</name>
<feature type="domain" description="ABC transmembrane type-1" evidence="8">
    <location>
        <begin position="82"/>
        <end position="271"/>
    </location>
</feature>
<dbReference type="PROSITE" id="PS50928">
    <property type="entry name" value="ABC_TM1"/>
    <property type="match status" value="1"/>
</dbReference>
<dbReference type="GO" id="GO:0055085">
    <property type="term" value="P:transmembrane transport"/>
    <property type="evidence" value="ECO:0007669"/>
    <property type="project" value="InterPro"/>
</dbReference>
<evidence type="ECO:0000256" key="5">
    <source>
        <dbReference type="ARBA" id="ARBA00022989"/>
    </source>
</evidence>
<keyword evidence="2 7" id="KW-0813">Transport</keyword>
<comment type="subcellular location">
    <subcellularLocation>
        <location evidence="1 7">Cell membrane</location>
        <topology evidence="1 7">Multi-pass membrane protein</topology>
    </subcellularLocation>
</comment>
<dbReference type="Gene3D" id="1.10.3720.10">
    <property type="entry name" value="MetI-like"/>
    <property type="match status" value="1"/>
</dbReference>
<keyword evidence="10" id="KW-1185">Reference proteome</keyword>
<comment type="caution">
    <text evidence="9">The sequence shown here is derived from an EMBL/GenBank/DDBJ whole genome shotgun (WGS) entry which is preliminary data.</text>
</comment>
<gene>
    <name evidence="9" type="ORF">KC207_00805</name>
</gene>
<dbReference type="AlphaFoldDB" id="A0A941HYH0"/>
<accession>A0A941HYH0</accession>
<evidence type="ECO:0000256" key="6">
    <source>
        <dbReference type="ARBA" id="ARBA00023136"/>
    </source>
</evidence>
<feature type="transmembrane region" description="Helical" evidence="7">
    <location>
        <begin position="192"/>
        <end position="217"/>
    </location>
</feature>
<evidence type="ECO:0000256" key="1">
    <source>
        <dbReference type="ARBA" id="ARBA00004651"/>
    </source>
</evidence>
<dbReference type="CDD" id="cd06261">
    <property type="entry name" value="TM_PBP2"/>
    <property type="match status" value="1"/>
</dbReference>
<evidence type="ECO:0000256" key="3">
    <source>
        <dbReference type="ARBA" id="ARBA00022475"/>
    </source>
</evidence>
<dbReference type="Proteomes" id="UP000677016">
    <property type="component" value="Unassembled WGS sequence"/>
</dbReference>
<dbReference type="Pfam" id="PF00528">
    <property type="entry name" value="BPD_transp_1"/>
    <property type="match status" value="1"/>
</dbReference>
<sequence length="286" mass="31604">MSSRSTTRTSRVPRSRATKDAGVHLFLAVGGVIMVFPFVWQLVMSLSTNSQVTSIPPTFWPGELQWANFGRVFESIPFLDQFWVSVSITVLRTAGQLLLCSLAGYAFARMRFPFRRVIFGLTLSILMVPPEVFMIPQYQIIQNLGLLNTTTGVVLPGIFSAFGAFFMTQFFRGIPVELEEAARLDGCNPWQIFIKVMLPLVKPGLSALAVLTVVWSWNDLLWPLVVTTDTTKMPLTVGLASLQGQYTTDYAVLMAASTMAVAPILILFIIMQRRVIDGIASSGLKG</sequence>
<feature type="transmembrane region" description="Helical" evidence="7">
    <location>
        <begin position="82"/>
        <end position="105"/>
    </location>
</feature>